<dbReference type="KEGG" id="ssol:SULB_2099"/>
<evidence type="ECO:0000313" key="16">
    <source>
        <dbReference type="Proteomes" id="UP000076770"/>
    </source>
</evidence>
<evidence type="ECO:0000313" key="19">
    <source>
        <dbReference type="Proteomes" id="UP000273194"/>
    </source>
</evidence>
<evidence type="ECO:0000313" key="10">
    <source>
        <dbReference type="EMBL" id="AZF84425.1"/>
    </source>
</evidence>
<organism evidence="1 14">
    <name type="scientific">Saccharolobus solfataricus</name>
    <name type="common">Sulfolobus solfataricus</name>
    <dbReference type="NCBI Taxonomy" id="2287"/>
    <lineage>
        <taxon>Archaea</taxon>
        <taxon>Thermoproteota</taxon>
        <taxon>Thermoprotei</taxon>
        <taxon>Sulfolobales</taxon>
        <taxon>Sulfolobaceae</taxon>
        <taxon>Saccharolobus</taxon>
    </lineage>
</organism>
<reference evidence="13 14" key="1">
    <citation type="journal article" date="2015" name="Genome Announc.">
        <title>Complete Genome Sequence of Sulfolobus solfataricus Strain 98/2 and Evolved Derivatives.</title>
        <authorList>
            <person name="McCarthy S."/>
            <person name="Gradnigo J."/>
            <person name="Johnson T."/>
            <person name="Payne S."/>
            <person name="Lipzen A."/>
            <person name="Martin J."/>
            <person name="Schackwitz W."/>
            <person name="Moriyama E."/>
            <person name="Blum P."/>
        </authorList>
    </citation>
    <scope>NUCLEOTIDE SEQUENCE [LARGE SCALE GENOMIC DNA]</scope>
    <source>
        <strain evidence="13">98/2 SULC</strain>
        <strain evidence="1">SARC-B</strain>
        <strain evidence="2">SARC-C</strain>
        <strain evidence="3 15">SULA</strain>
        <strain evidence="14">SULB</strain>
    </source>
</reference>
<dbReference type="GeneID" id="1454131"/>
<dbReference type="Proteomes" id="UP000278715">
    <property type="component" value="Chromosome"/>
</dbReference>
<gene>
    <name evidence="11" type="ORF">HFC64_00440</name>
    <name evidence="12" type="ORF">SSOP1_1125</name>
    <name evidence="3" type="ORF">SULA_2098</name>
    <name evidence="1" type="ORF">SULB_2099</name>
    <name evidence="2" type="ORF">SULC_2097</name>
    <name evidence="4" type="ORF">SULG_10585</name>
    <name evidence="5" type="ORF">SULH_10585</name>
    <name evidence="6" type="ORF">SULI_10585</name>
    <name evidence="7" type="ORF">SULM_10575</name>
    <name evidence="8" type="ORF">SULN_10575</name>
    <name evidence="9" type="ORF">SULO_10585</name>
    <name evidence="10" type="ORF">SULZ_10525</name>
</gene>
<dbReference type="EMBL" id="CP033241">
    <property type="protein sequence ID" value="AZF84425.1"/>
    <property type="molecule type" value="Genomic_DNA"/>
</dbReference>
<evidence type="ECO:0000313" key="17">
    <source>
        <dbReference type="Proteomes" id="UP000267993"/>
    </source>
</evidence>
<sequence length="183" mass="21068">MKLNGIDISSIIAAETGYIITRYEFIDSFAEEFPAYVSYDLTNNALRKLIIFDPPKVGFNFYPNYKYKIKVKKSAETLYSLKGSDRVLIALKAYKKVIGEMNVLMTKLYFLGLKNGKPYRMLILNDVPIIASDKRELIDKLIGYLKENYNITVSNIPIIVDGIEYRERNDVRILDVDYATIIP</sequence>
<dbReference type="EMBL" id="LT549890">
    <property type="protein sequence ID" value="SAI84679.1"/>
    <property type="molecule type" value="Genomic_DNA"/>
</dbReference>
<evidence type="ECO:0000313" key="2">
    <source>
        <dbReference type="EMBL" id="AKA76990.1"/>
    </source>
</evidence>
<dbReference type="RefSeq" id="WP_009989726.1">
    <property type="nucleotide sequence ID" value="NZ_CP011055.2"/>
</dbReference>
<reference evidence="17 18" key="4">
    <citation type="journal article" date="2018" name="Proc. Natl. Acad. Sci. U.S.A.">
        <title>Nonmutational mechanism of inheritance in the Archaeon Sulfolobus solfataricus.</title>
        <authorList>
            <person name="Payne S."/>
            <person name="McCarthy S."/>
            <person name="Johnson T."/>
            <person name="North E."/>
            <person name="Blum P."/>
        </authorList>
    </citation>
    <scope>NUCLEOTIDE SEQUENCE [LARGE SCALE GENOMIC DNA]</scope>
    <source>
        <strain evidence="5 17">SARC-H</strain>
        <strain evidence="6 21">SARC-I</strain>
        <strain evidence="8 22">SARC-N</strain>
        <strain evidence="9 23">SARC-O</strain>
        <strain evidence="10 18">SUL120</strain>
        <strain evidence="4 19">SULG</strain>
        <strain evidence="7 20">SULM</strain>
    </source>
</reference>
<reference evidence="1" key="5">
    <citation type="submission" date="2018-10" db="EMBL/GenBank/DDBJ databases">
        <authorList>
            <person name="McCarthy S."/>
            <person name="Gradnigo J."/>
            <person name="Johnson T."/>
            <person name="Payne S."/>
            <person name="Lipzen A."/>
            <person name="Schackwitz W."/>
            <person name="Martin J."/>
            <person name="Moriyama E."/>
            <person name="Blum P."/>
        </authorList>
    </citation>
    <scope>NUCLEOTIDE SEQUENCE</scope>
    <source>
        <strain evidence="1">SARC-B</strain>
        <strain evidence="2">SARC-C</strain>
        <strain evidence="3">SULA</strain>
    </source>
</reference>
<evidence type="ECO:0000313" key="23">
    <source>
        <dbReference type="Proteomes" id="UP000282269"/>
    </source>
</evidence>
<evidence type="ECO:0000313" key="11">
    <source>
        <dbReference type="EMBL" id="QPG48656.1"/>
    </source>
</evidence>
<dbReference type="Proteomes" id="UP000269431">
    <property type="component" value="Chromosome"/>
</dbReference>
<dbReference type="Proteomes" id="UP000267993">
    <property type="component" value="Chromosome"/>
</dbReference>
<dbReference type="GeneID" id="44130027"/>
<evidence type="ECO:0000313" key="20">
    <source>
        <dbReference type="Proteomes" id="UP000273443"/>
    </source>
</evidence>
<name>A0A0E3MDV3_SACSO</name>
<evidence type="ECO:0000313" key="15">
    <source>
        <dbReference type="Proteomes" id="UP000033106"/>
    </source>
</evidence>
<evidence type="ECO:0000313" key="13">
    <source>
        <dbReference type="Proteomes" id="UP000033057"/>
    </source>
</evidence>
<dbReference type="OrthoDB" id="34684at2157"/>
<dbReference type="Proteomes" id="UP000273194">
    <property type="component" value="Chromosome"/>
</dbReference>
<evidence type="ECO:0000313" key="22">
    <source>
        <dbReference type="Proteomes" id="UP000278715"/>
    </source>
</evidence>
<dbReference type="Proteomes" id="UP000275843">
    <property type="component" value="Chromosome"/>
</dbReference>
<dbReference type="Proteomes" id="UP000033085">
    <property type="component" value="Chromosome"/>
</dbReference>
<evidence type="ECO:0000313" key="18">
    <source>
        <dbReference type="Proteomes" id="UP000269431"/>
    </source>
</evidence>
<dbReference type="Proteomes" id="UP000033057">
    <property type="component" value="Chromosome"/>
</dbReference>
<dbReference type="Proteomes" id="UP000076770">
    <property type="component" value="Chromosome i"/>
</dbReference>
<evidence type="ECO:0000313" key="9">
    <source>
        <dbReference type="EMBL" id="AZF81852.1"/>
    </source>
</evidence>
<reference evidence="12" key="3">
    <citation type="submission" date="2016-04" db="EMBL/GenBank/DDBJ databases">
        <authorList>
            <person name="Evans L.H."/>
            <person name="Alamgir A."/>
            <person name="Owens N."/>
            <person name="Weber N.D."/>
            <person name="Virtaneva K."/>
            <person name="Barbian K."/>
            <person name="Babar A."/>
            <person name="Rosenke K."/>
        </authorList>
    </citation>
    <scope>NUCLEOTIDE SEQUENCE</scope>
    <source>
        <strain evidence="12">P1</strain>
    </source>
</reference>
<evidence type="ECO:0000313" key="3">
    <source>
        <dbReference type="EMBL" id="AKA79682.1"/>
    </source>
</evidence>
<dbReference type="EMBL" id="CP011057">
    <property type="protein sequence ID" value="AKA79682.1"/>
    <property type="molecule type" value="Genomic_DNA"/>
</dbReference>
<evidence type="ECO:0000313" key="12">
    <source>
        <dbReference type="EMBL" id="SAI84679.1"/>
    </source>
</evidence>
<dbReference type="EMBL" id="CP033235">
    <property type="protein sequence ID" value="AZF68777.1"/>
    <property type="molecule type" value="Genomic_DNA"/>
</dbReference>
<dbReference type="EMBL" id="CP050869">
    <property type="protein sequence ID" value="QPG48656.1"/>
    <property type="molecule type" value="Genomic_DNA"/>
</dbReference>
<dbReference type="EMBL" id="CP033238">
    <property type="protein sequence ID" value="AZF76640.1"/>
    <property type="molecule type" value="Genomic_DNA"/>
</dbReference>
<dbReference type="EMBL" id="CP033236">
    <property type="protein sequence ID" value="AZF71397.1"/>
    <property type="molecule type" value="Genomic_DNA"/>
</dbReference>
<dbReference type="EMBL" id="CP033240">
    <property type="protein sequence ID" value="AZF81852.1"/>
    <property type="molecule type" value="Genomic_DNA"/>
</dbReference>
<evidence type="ECO:0000313" key="21">
    <source>
        <dbReference type="Proteomes" id="UP000275843"/>
    </source>
</evidence>
<accession>A0A0E3MDV3</accession>
<proteinExistence type="predicted"/>
<dbReference type="OMA" id="KILILHD"/>
<dbReference type="PATRIC" id="fig|2287.6.peg.2152"/>
<dbReference type="EMBL" id="CP011056">
    <property type="protein sequence ID" value="AKA76990.1"/>
    <property type="molecule type" value="Genomic_DNA"/>
</dbReference>
<dbReference type="EMBL" id="CP033239">
    <property type="protein sequence ID" value="AZF79248.1"/>
    <property type="molecule type" value="Genomic_DNA"/>
</dbReference>
<dbReference type="EMBL" id="CP033237">
    <property type="protein sequence ID" value="AZF74017.1"/>
    <property type="molecule type" value="Genomic_DNA"/>
</dbReference>
<evidence type="ECO:0000313" key="7">
    <source>
        <dbReference type="EMBL" id="AZF76640.1"/>
    </source>
</evidence>
<dbReference type="Proteomes" id="UP000033106">
    <property type="component" value="Chromosome"/>
</dbReference>
<reference evidence="16" key="2">
    <citation type="submission" date="2016-04" db="EMBL/GenBank/DDBJ databases">
        <authorList>
            <person name="Shah S.A."/>
            <person name="Garrett R.A."/>
        </authorList>
    </citation>
    <scope>NUCLEOTIDE SEQUENCE [LARGE SCALE GENOMIC DNA]</scope>
    <source>
        <strain evidence="16">ATCC 35091 / DSM 1616 / JCM 8930 / NBRC 15331 / P1</strain>
    </source>
</reference>
<evidence type="ECO:0000313" key="6">
    <source>
        <dbReference type="EMBL" id="AZF74017.1"/>
    </source>
</evidence>
<dbReference type="Proteomes" id="UP000282269">
    <property type="component" value="Chromosome"/>
</dbReference>
<dbReference type="AlphaFoldDB" id="A0A0E3MDV3"/>
<protein>
    <submittedName>
        <fullName evidence="1">Uncharacterized protein</fullName>
    </submittedName>
</protein>
<dbReference type="KEGG" id="ssof:SULC_2097"/>
<evidence type="ECO:0000313" key="5">
    <source>
        <dbReference type="EMBL" id="AZF71397.1"/>
    </source>
</evidence>
<dbReference type="EMBL" id="CP011055">
    <property type="protein sequence ID" value="AKA74294.1"/>
    <property type="molecule type" value="Genomic_DNA"/>
</dbReference>
<reference evidence="11 24" key="6">
    <citation type="journal article" date="2020" name="Nat. Commun.">
        <title>The structures of two archaeal type IV pili illuminate evolutionary relationships.</title>
        <authorList>
            <person name="Wang F."/>
            <person name="Baquero D.P."/>
            <person name="Su Z."/>
            <person name="Beltran L.C."/>
            <person name="Prangishvili D."/>
            <person name="Krupovic M."/>
            <person name="Egelman E.H."/>
        </authorList>
    </citation>
    <scope>NUCLEOTIDE SEQUENCE [LARGE SCALE GENOMIC DNA]</scope>
    <source>
        <strain evidence="11 24">POZ149</strain>
    </source>
</reference>
<evidence type="ECO:0000313" key="4">
    <source>
        <dbReference type="EMBL" id="AZF68777.1"/>
    </source>
</evidence>
<evidence type="ECO:0000313" key="1">
    <source>
        <dbReference type="EMBL" id="AKA74294.1"/>
    </source>
</evidence>
<dbReference type="KEGG" id="ssoa:SULA_2098"/>
<dbReference type="Proteomes" id="UP000594632">
    <property type="component" value="Chromosome"/>
</dbReference>
<evidence type="ECO:0000313" key="8">
    <source>
        <dbReference type="EMBL" id="AZF79248.1"/>
    </source>
</evidence>
<evidence type="ECO:0000313" key="24">
    <source>
        <dbReference type="Proteomes" id="UP000594632"/>
    </source>
</evidence>
<dbReference type="Proteomes" id="UP000273443">
    <property type="component" value="Chromosome"/>
</dbReference>
<evidence type="ECO:0000313" key="14">
    <source>
        <dbReference type="Proteomes" id="UP000033085"/>
    </source>
</evidence>